<reference evidence="1" key="1">
    <citation type="journal article" date="2017" name="Nature">
        <title>The sunflower genome provides insights into oil metabolism, flowering and Asterid evolution.</title>
        <authorList>
            <person name="Badouin H."/>
            <person name="Gouzy J."/>
            <person name="Grassa C.J."/>
            <person name="Murat F."/>
            <person name="Staton S.E."/>
            <person name="Cottret L."/>
            <person name="Lelandais-Briere C."/>
            <person name="Owens G.L."/>
            <person name="Carrere S."/>
            <person name="Mayjonade B."/>
            <person name="Legrand L."/>
            <person name="Gill N."/>
            <person name="Kane N.C."/>
            <person name="Bowers J.E."/>
            <person name="Hubner S."/>
            <person name="Bellec A."/>
            <person name="Berard A."/>
            <person name="Berges H."/>
            <person name="Blanchet N."/>
            <person name="Boniface M.C."/>
            <person name="Brunel D."/>
            <person name="Catrice O."/>
            <person name="Chaidir N."/>
            <person name="Claudel C."/>
            <person name="Donnadieu C."/>
            <person name="Faraut T."/>
            <person name="Fievet G."/>
            <person name="Helmstetter N."/>
            <person name="King M."/>
            <person name="Knapp S.J."/>
            <person name="Lai Z."/>
            <person name="Le Paslier M.C."/>
            <person name="Lippi Y."/>
            <person name="Lorenzon L."/>
            <person name="Mandel J.R."/>
            <person name="Marage G."/>
            <person name="Marchand G."/>
            <person name="Marquand E."/>
            <person name="Bret-Mestries E."/>
            <person name="Morien E."/>
            <person name="Nambeesan S."/>
            <person name="Nguyen T."/>
            <person name="Pegot-Espagnet P."/>
            <person name="Pouilly N."/>
            <person name="Raftis F."/>
            <person name="Sallet E."/>
            <person name="Schiex T."/>
            <person name="Thomas J."/>
            <person name="Vandecasteele C."/>
            <person name="Vares D."/>
            <person name="Vear F."/>
            <person name="Vautrin S."/>
            <person name="Crespi M."/>
            <person name="Mangin B."/>
            <person name="Burke J.M."/>
            <person name="Salse J."/>
            <person name="Munos S."/>
            <person name="Vincourt P."/>
            <person name="Rieseberg L.H."/>
            <person name="Langlade N.B."/>
        </authorList>
    </citation>
    <scope>NUCLEOTIDE SEQUENCE</scope>
    <source>
        <tissue evidence="1">Leaves</tissue>
    </source>
</reference>
<dbReference type="AlphaFoldDB" id="A0A9K3JNR3"/>
<sequence>MPWVGPGIIVQLFLRIDLSRSNPNWQFPFSMPVFFGMRQFSSFRHSLTMFVQLSDISLICSSIFPCINLSSLLNNILSIRNPIFSNSLSRKPKSISMHHPLDLSSPHYF</sequence>
<evidence type="ECO:0000313" key="2">
    <source>
        <dbReference type="Proteomes" id="UP000215914"/>
    </source>
</evidence>
<evidence type="ECO:0000313" key="1">
    <source>
        <dbReference type="EMBL" id="KAF5818476.1"/>
    </source>
</evidence>
<gene>
    <name evidence="1" type="ORF">HanXRQr2_Chr02g0065751</name>
</gene>
<proteinExistence type="predicted"/>
<accession>A0A9K3JNR3</accession>
<dbReference type="EMBL" id="MNCJ02000317">
    <property type="protein sequence ID" value="KAF5818476.1"/>
    <property type="molecule type" value="Genomic_DNA"/>
</dbReference>
<comment type="caution">
    <text evidence="1">The sequence shown here is derived from an EMBL/GenBank/DDBJ whole genome shotgun (WGS) entry which is preliminary data.</text>
</comment>
<reference evidence="1" key="2">
    <citation type="submission" date="2020-06" db="EMBL/GenBank/DDBJ databases">
        <title>Helianthus annuus Genome sequencing and assembly Release 2.</title>
        <authorList>
            <person name="Gouzy J."/>
            <person name="Langlade N."/>
            <person name="Munos S."/>
        </authorList>
    </citation>
    <scope>NUCLEOTIDE SEQUENCE</scope>
    <source>
        <tissue evidence="1">Leaves</tissue>
    </source>
</reference>
<organism evidence="1 2">
    <name type="scientific">Helianthus annuus</name>
    <name type="common">Common sunflower</name>
    <dbReference type="NCBI Taxonomy" id="4232"/>
    <lineage>
        <taxon>Eukaryota</taxon>
        <taxon>Viridiplantae</taxon>
        <taxon>Streptophyta</taxon>
        <taxon>Embryophyta</taxon>
        <taxon>Tracheophyta</taxon>
        <taxon>Spermatophyta</taxon>
        <taxon>Magnoliopsida</taxon>
        <taxon>eudicotyledons</taxon>
        <taxon>Gunneridae</taxon>
        <taxon>Pentapetalae</taxon>
        <taxon>asterids</taxon>
        <taxon>campanulids</taxon>
        <taxon>Asterales</taxon>
        <taxon>Asteraceae</taxon>
        <taxon>Asteroideae</taxon>
        <taxon>Heliantheae alliance</taxon>
        <taxon>Heliantheae</taxon>
        <taxon>Helianthus</taxon>
    </lineage>
</organism>
<dbReference type="Proteomes" id="UP000215914">
    <property type="component" value="Unassembled WGS sequence"/>
</dbReference>
<keyword evidence="2" id="KW-1185">Reference proteome</keyword>
<name>A0A9K3JNR3_HELAN</name>
<protein>
    <submittedName>
        <fullName evidence="1">Uncharacterized protein</fullName>
    </submittedName>
</protein>
<dbReference type="Gramene" id="mRNA:HanXRQr2_Chr02g0065751">
    <property type="protein sequence ID" value="CDS:HanXRQr2_Chr02g0065751.1"/>
    <property type="gene ID" value="HanXRQr2_Chr02g0065751"/>
</dbReference>